<feature type="transmembrane region" description="Helical" evidence="1">
    <location>
        <begin position="226"/>
        <end position="244"/>
    </location>
</feature>
<feature type="transmembrane region" description="Helical" evidence="1">
    <location>
        <begin position="20"/>
        <end position="39"/>
    </location>
</feature>
<reference evidence="3" key="1">
    <citation type="submission" date="2015-01" db="EMBL/GenBank/DDBJ databases">
        <authorList>
            <person name="Manzoor Shahid"/>
            <person name="Zubair Saima"/>
        </authorList>
    </citation>
    <scope>NUCLEOTIDE SEQUENCE [LARGE SCALE GENOMIC DNA]</scope>
    <source>
        <strain evidence="3">Sp3</strain>
    </source>
</reference>
<dbReference type="Proteomes" id="UP000046155">
    <property type="component" value="Unassembled WGS sequence"/>
</dbReference>
<feature type="transmembrane region" description="Helical" evidence="1">
    <location>
        <begin position="161"/>
        <end position="180"/>
    </location>
</feature>
<feature type="transmembrane region" description="Helical" evidence="1">
    <location>
        <begin position="88"/>
        <end position="107"/>
    </location>
</feature>
<protein>
    <submittedName>
        <fullName evidence="2">Membrane protein, putative</fullName>
    </submittedName>
</protein>
<organism evidence="2 3">
    <name type="scientific">Syntrophaceticus schinkii</name>
    <dbReference type="NCBI Taxonomy" id="499207"/>
    <lineage>
        <taxon>Bacteria</taxon>
        <taxon>Bacillati</taxon>
        <taxon>Bacillota</taxon>
        <taxon>Clostridia</taxon>
        <taxon>Thermoanaerobacterales</taxon>
        <taxon>Thermoanaerobacterales Family III. Incertae Sedis</taxon>
        <taxon>Syntrophaceticus</taxon>
    </lineage>
</organism>
<keyword evidence="1" id="KW-1133">Transmembrane helix</keyword>
<keyword evidence="1" id="KW-0472">Membrane</keyword>
<proteinExistence type="predicted"/>
<dbReference type="EMBL" id="CDRZ01000272">
    <property type="protein sequence ID" value="CEO90101.1"/>
    <property type="molecule type" value="Genomic_DNA"/>
</dbReference>
<evidence type="ECO:0000313" key="3">
    <source>
        <dbReference type="Proteomes" id="UP000046155"/>
    </source>
</evidence>
<keyword evidence="1" id="KW-0812">Transmembrane</keyword>
<feature type="transmembrane region" description="Helical" evidence="1">
    <location>
        <begin position="192"/>
        <end position="214"/>
    </location>
</feature>
<evidence type="ECO:0000313" key="2">
    <source>
        <dbReference type="EMBL" id="CEO90101.1"/>
    </source>
</evidence>
<sequence length="303" mass="35008">MLLLYYFFLLDKLNMVSITRYIAVSLALYLGFLFIPYLPKKEQYEMYMIKVGFGFFITVIYSAVLYLGLAAILLAIDQLLGIAVAGMTYYYTGLIVAFVFAPSYFLADIPLPDQRFHQENYSKILRILLLYIVMPLLTVYTAILYLYFIKIIVQWQWPVGLVSHLVLWYAVIVTIVLFFITPIKDEDKWANIFTLWMPKIILPILIMMFISMGIRINAYGVTENRYFVVVLALWVSAMMLYFSFIKKRMNIIIPVTLALIALVSVFGPLSSYSVSTRSQNSRLQTILIKNDMLHEGKIKNSAC</sequence>
<evidence type="ECO:0000256" key="1">
    <source>
        <dbReference type="SAM" id="Phobius"/>
    </source>
</evidence>
<dbReference type="InterPro" id="IPR025291">
    <property type="entry name" value="DUF4153"/>
</dbReference>
<feature type="transmembrane region" description="Helical" evidence="1">
    <location>
        <begin position="251"/>
        <end position="272"/>
    </location>
</feature>
<feature type="transmembrane region" description="Helical" evidence="1">
    <location>
        <begin position="51"/>
        <end position="76"/>
    </location>
</feature>
<gene>
    <name evidence="2" type="ORF">SSCH_720014</name>
</gene>
<name>A0A0B7MPY2_9FIRM</name>
<feature type="transmembrane region" description="Helical" evidence="1">
    <location>
        <begin position="128"/>
        <end position="149"/>
    </location>
</feature>
<dbReference type="AlphaFoldDB" id="A0A0B7MPY2"/>
<keyword evidence="3" id="KW-1185">Reference proteome</keyword>
<accession>A0A0B7MPY2</accession>
<dbReference type="Pfam" id="PF13687">
    <property type="entry name" value="DUF4153"/>
    <property type="match status" value="1"/>
</dbReference>